<dbReference type="Proteomes" id="UP000243499">
    <property type="component" value="Chromosome 3"/>
</dbReference>
<dbReference type="Gramene" id="PVH63085">
    <property type="protein sequence ID" value="PVH63085"/>
    <property type="gene ID" value="PAHAL_3G469600"/>
</dbReference>
<name>A0A2T8KLM2_9POAL</name>
<dbReference type="EMBL" id="CM008048">
    <property type="protein sequence ID" value="PVH63085.1"/>
    <property type="molecule type" value="Genomic_DNA"/>
</dbReference>
<feature type="signal peptide" evidence="1">
    <location>
        <begin position="1"/>
        <end position="35"/>
    </location>
</feature>
<dbReference type="AlphaFoldDB" id="A0A2T8KLM2"/>
<accession>A0A2T8KLM2</accession>
<evidence type="ECO:0000313" key="2">
    <source>
        <dbReference type="EMBL" id="PVH63085.1"/>
    </source>
</evidence>
<proteinExistence type="predicted"/>
<dbReference type="PANTHER" id="PTHR34998:SF7">
    <property type="entry name" value="EXPRESSED PROTEIN"/>
    <property type="match status" value="1"/>
</dbReference>
<feature type="chain" id="PRO_5015568932" description="SCP domain-containing protein" evidence="1">
    <location>
        <begin position="36"/>
        <end position="122"/>
    </location>
</feature>
<reference evidence="2" key="1">
    <citation type="submission" date="2018-04" db="EMBL/GenBank/DDBJ databases">
        <title>WGS assembly of Panicum hallii.</title>
        <authorList>
            <person name="Lovell J."/>
            <person name="Jenkins J."/>
            <person name="Lowry D."/>
            <person name="Mamidi S."/>
            <person name="Sreedasyam A."/>
            <person name="Weng X."/>
            <person name="Barry K."/>
            <person name="Bonette J."/>
            <person name="Campitelli B."/>
            <person name="Daum C."/>
            <person name="Gordon S."/>
            <person name="Gould B."/>
            <person name="Lipzen A."/>
            <person name="Macqueen A."/>
            <person name="Palacio-Mejia J."/>
            <person name="Plott C."/>
            <person name="Shakirov E."/>
            <person name="Shu S."/>
            <person name="Yoshinaga Y."/>
            <person name="Zane M."/>
            <person name="Rokhsar D."/>
            <person name="Grimwood J."/>
            <person name="Schmutz J."/>
            <person name="Juenger T."/>
        </authorList>
    </citation>
    <scope>NUCLEOTIDE SEQUENCE [LARGE SCALE GENOMIC DNA]</scope>
    <source>
        <strain evidence="2">FIL2</strain>
    </source>
</reference>
<keyword evidence="1" id="KW-0732">Signal</keyword>
<protein>
    <recommendedName>
        <fullName evidence="3">SCP domain-containing protein</fullName>
    </recommendedName>
</protein>
<evidence type="ECO:0000256" key="1">
    <source>
        <dbReference type="SAM" id="SignalP"/>
    </source>
</evidence>
<dbReference type="PANTHER" id="PTHR34998">
    <property type="entry name" value="OS04G0357400 PROTEIN-RELATED"/>
    <property type="match status" value="1"/>
</dbReference>
<sequence length="122" mass="12310">MPASSRRPPLAAVILLLPAAIALLLSLSCCPVAAANYGGSRAVAAAAAGAAPVDSEWLRRRLEDEVAPELGGMLAQGANQRYITYKGLNKDGQACGGRGCAAKGASYTQACTYADLCRGAGG</sequence>
<gene>
    <name evidence="2" type="ORF">PAHAL_3G469600</name>
</gene>
<organism evidence="2">
    <name type="scientific">Panicum hallii</name>
    <dbReference type="NCBI Taxonomy" id="206008"/>
    <lineage>
        <taxon>Eukaryota</taxon>
        <taxon>Viridiplantae</taxon>
        <taxon>Streptophyta</taxon>
        <taxon>Embryophyta</taxon>
        <taxon>Tracheophyta</taxon>
        <taxon>Spermatophyta</taxon>
        <taxon>Magnoliopsida</taxon>
        <taxon>Liliopsida</taxon>
        <taxon>Poales</taxon>
        <taxon>Poaceae</taxon>
        <taxon>PACMAD clade</taxon>
        <taxon>Panicoideae</taxon>
        <taxon>Panicodae</taxon>
        <taxon>Paniceae</taxon>
        <taxon>Panicinae</taxon>
        <taxon>Panicum</taxon>
        <taxon>Panicum sect. Panicum</taxon>
    </lineage>
</organism>
<dbReference type="PROSITE" id="PS51257">
    <property type="entry name" value="PROKAR_LIPOPROTEIN"/>
    <property type="match status" value="1"/>
</dbReference>
<evidence type="ECO:0008006" key="3">
    <source>
        <dbReference type="Google" id="ProtNLM"/>
    </source>
</evidence>